<dbReference type="PANTHER" id="PTHR35391">
    <property type="entry name" value="C2H2-TYPE DOMAIN-CONTAINING PROTEIN-RELATED"/>
    <property type="match status" value="1"/>
</dbReference>
<keyword evidence="4" id="KW-1185">Reference proteome</keyword>
<dbReference type="EMBL" id="ML976696">
    <property type="protein sequence ID" value="KAF1971093.1"/>
    <property type="molecule type" value="Genomic_DNA"/>
</dbReference>
<evidence type="ECO:0000259" key="2">
    <source>
        <dbReference type="Pfam" id="PF20233"/>
    </source>
</evidence>
<gene>
    <name evidence="3" type="ORF">BU23DRAFT_472056</name>
</gene>
<dbReference type="PANTHER" id="PTHR35391:SF5">
    <property type="entry name" value="DUF6590 DOMAIN-CONTAINING PROTEIN"/>
    <property type="match status" value="1"/>
</dbReference>
<proteinExistence type="predicted"/>
<dbReference type="Proteomes" id="UP000800036">
    <property type="component" value="Unassembled WGS sequence"/>
</dbReference>
<organism evidence="3 4">
    <name type="scientific">Bimuria novae-zelandiae CBS 107.79</name>
    <dbReference type="NCBI Taxonomy" id="1447943"/>
    <lineage>
        <taxon>Eukaryota</taxon>
        <taxon>Fungi</taxon>
        <taxon>Dikarya</taxon>
        <taxon>Ascomycota</taxon>
        <taxon>Pezizomycotina</taxon>
        <taxon>Dothideomycetes</taxon>
        <taxon>Pleosporomycetidae</taxon>
        <taxon>Pleosporales</taxon>
        <taxon>Massarineae</taxon>
        <taxon>Didymosphaeriaceae</taxon>
        <taxon>Bimuria</taxon>
    </lineage>
</organism>
<feature type="region of interest" description="Disordered" evidence="1">
    <location>
        <begin position="35"/>
        <end position="55"/>
    </location>
</feature>
<feature type="domain" description="DUF6590" evidence="2">
    <location>
        <begin position="90"/>
        <end position="241"/>
    </location>
</feature>
<protein>
    <recommendedName>
        <fullName evidence="2">DUF6590 domain-containing protein</fullName>
    </recommendedName>
</protein>
<evidence type="ECO:0000313" key="4">
    <source>
        <dbReference type="Proteomes" id="UP000800036"/>
    </source>
</evidence>
<name>A0A6A5V0Y3_9PLEO</name>
<evidence type="ECO:0000313" key="3">
    <source>
        <dbReference type="EMBL" id="KAF1971093.1"/>
    </source>
</evidence>
<accession>A0A6A5V0Y3</accession>
<dbReference type="Pfam" id="PF20233">
    <property type="entry name" value="DUF6590"/>
    <property type="match status" value="1"/>
</dbReference>
<reference evidence="3" key="1">
    <citation type="journal article" date="2020" name="Stud. Mycol.">
        <title>101 Dothideomycetes genomes: a test case for predicting lifestyles and emergence of pathogens.</title>
        <authorList>
            <person name="Haridas S."/>
            <person name="Albert R."/>
            <person name="Binder M."/>
            <person name="Bloem J."/>
            <person name="Labutti K."/>
            <person name="Salamov A."/>
            <person name="Andreopoulos B."/>
            <person name="Baker S."/>
            <person name="Barry K."/>
            <person name="Bills G."/>
            <person name="Bluhm B."/>
            <person name="Cannon C."/>
            <person name="Castanera R."/>
            <person name="Culley D."/>
            <person name="Daum C."/>
            <person name="Ezra D."/>
            <person name="Gonzalez J."/>
            <person name="Henrissat B."/>
            <person name="Kuo A."/>
            <person name="Liang C."/>
            <person name="Lipzen A."/>
            <person name="Lutzoni F."/>
            <person name="Magnuson J."/>
            <person name="Mondo S."/>
            <person name="Nolan M."/>
            <person name="Ohm R."/>
            <person name="Pangilinan J."/>
            <person name="Park H.-J."/>
            <person name="Ramirez L."/>
            <person name="Alfaro M."/>
            <person name="Sun H."/>
            <person name="Tritt A."/>
            <person name="Yoshinaga Y."/>
            <person name="Zwiers L.-H."/>
            <person name="Turgeon B."/>
            <person name="Goodwin S."/>
            <person name="Spatafora J."/>
            <person name="Crous P."/>
            <person name="Grigoriev I."/>
        </authorList>
    </citation>
    <scope>NUCLEOTIDE SEQUENCE</scope>
    <source>
        <strain evidence="3">CBS 107.79</strain>
    </source>
</reference>
<evidence type="ECO:0000256" key="1">
    <source>
        <dbReference type="SAM" id="MobiDB-lite"/>
    </source>
</evidence>
<dbReference type="OrthoDB" id="3559580at2759"/>
<dbReference type="AlphaFoldDB" id="A0A6A5V0Y3"/>
<sequence length="257" mass="28980">MASKNGWTWDPARQDYYYVTRDSYGQLTCSVSRTINSPQLSSRRTPRRAMSTPSEVRAQMPHLIQGTPENGWYETLDASYRMRTGAEIYQFFRLGKVFAMLHIQAASLNALQSMSDNITVVKYGEHAFSQIRRFIVVEVRRGFVYACPITTYSGRGCLKAGCEPSEHSVVYVRGYEPNSCYLPGEYEAGLIKKPICIIPANGSIGIQTASRVHYCKAYPIEMNVKVKNIGDVAPDDLSDFIRYYQEMNGLTPVPLPV</sequence>
<dbReference type="InterPro" id="IPR046497">
    <property type="entry name" value="DUF6590"/>
</dbReference>